<dbReference type="STRING" id="45351.A7SWG6"/>
<feature type="non-terminal residue" evidence="10">
    <location>
        <position position="433"/>
    </location>
</feature>
<evidence type="ECO:0000256" key="7">
    <source>
        <dbReference type="ARBA" id="ARBA00023136"/>
    </source>
</evidence>
<keyword evidence="4" id="KW-0106">Calcium</keyword>
<evidence type="ECO:0000313" key="10">
    <source>
        <dbReference type="EMBL" id="EDO31950.1"/>
    </source>
</evidence>
<evidence type="ECO:0000259" key="9">
    <source>
        <dbReference type="Pfam" id="PF01699"/>
    </source>
</evidence>
<feature type="transmembrane region" description="Helical" evidence="8">
    <location>
        <begin position="164"/>
        <end position="184"/>
    </location>
</feature>
<evidence type="ECO:0000256" key="5">
    <source>
        <dbReference type="ARBA" id="ARBA00022692"/>
    </source>
</evidence>
<feature type="transmembrane region" description="Helical" evidence="8">
    <location>
        <begin position="284"/>
        <end position="304"/>
    </location>
</feature>
<feature type="transmembrane region" description="Helical" evidence="8">
    <location>
        <begin position="253"/>
        <end position="272"/>
    </location>
</feature>
<dbReference type="GO" id="GO:0006812">
    <property type="term" value="P:monoatomic cation transport"/>
    <property type="evidence" value="ECO:0000318"/>
    <property type="project" value="GO_Central"/>
</dbReference>
<keyword evidence="4" id="KW-0406">Ion transport</keyword>
<evidence type="ECO:0000313" key="11">
    <source>
        <dbReference type="Proteomes" id="UP000001593"/>
    </source>
</evidence>
<feature type="transmembrane region" description="Helical" evidence="8">
    <location>
        <begin position="141"/>
        <end position="158"/>
    </location>
</feature>
<name>A7SWG6_NEMVE</name>
<dbReference type="HOGENOM" id="CLU_004979_1_2_1"/>
<dbReference type="PANTHER" id="PTHR12266:SF0">
    <property type="entry name" value="MITOCHONDRIAL SODIUM_CALCIUM EXCHANGER PROTEIN"/>
    <property type="match status" value="1"/>
</dbReference>
<keyword evidence="4" id="KW-0109">Calcium transport</keyword>
<dbReference type="FunCoup" id="A7SWG6">
    <property type="interactions" value="52"/>
</dbReference>
<organism evidence="10 11">
    <name type="scientific">Nematostella vectensis</name>
    <name type="common">Starlet sea anemone</name>
    <dbReference type="NCBI Taxonomy" id="45351"/>
    <lineage>
        <taxon>Eukaryota</taxon>
        <taxon>Metazoa</taxon>
        <taxon>Cnidaria</taxon>
        <taxon>Anthozoa</taxon>
        <taxon>Hexacorallia</taxon>
        <taxon>Actiniaria</taxon>
        <taxon>Edwardsiidae</taxon>
        <taxon>Nematostella</taxon>
    </lineage>
</organism>
<protein>
    <recommendedName>
        <fullName evidence="9">Sodium/calcium exchanger membrane region domain-containing protein</fullName>
    </recommendedName>
</protein>
<gene>
    <name evidence="10" type="ORF">NEMVEDRAFT_v1g40529</name>
</gene>
<keyword evidence="7 8" id="KW-0472">Membrane</keyword>
<dbReference type="PhylomeDB" id="A7SWG6"/>
<feature type="transmembrane region" description="Helical" evidence="8">
    <location>
        <begin position="351"/>
        <end position="368"/>
    </location>
</feature>
<evidence type="ECO:0000256" key="6">
    <source>
        <dbReference type="ARBA" id="ARBA00022989"/>
    </source>
</evidence>
<proteinExistence type="predicted"/>
<dbReference type="Gene3D" id="1.20.1420.30">
    <property type="entry name" value="NCX, central ion-binding region"/>
    <property type="match status" value="2"/>
</dbReference>
<dbReference type="OMA" id="AANYFCS"/>
<dbReference type="InterPro" id="IPR051359">
    <property type="entry name" value="CaCA_antiporter"/>
</dbReference>
<feature type="transmembrane region" description="Helical" evidence="8">
    <location>
        <begin position="30"/>
        <end position="53"/>
    </location>
</feature>
<dbReference type="PANTHER" id="PTHR12266">
    <property type="entry name" value="NA+/CA2+ K+ INDEPENDENT EXCHANGER"/>
    <property type="match status" value="1"/>
</dbReference>
<evidence type="ECO:0000256" key="8">
    <source>
        <dbReference type="SAM" id="Phobius"/>
    </source>
</evidence>
<dbReference type="GO" id="GO:0016020">
    <property type="term" value="C:membrane"/>
    <property type="evidence" value="ECO:0000318"/>
    <property type="project" value="GO_Central"/>
</dbReference>
<dbReference type="GO" id="GO:0015297">
    <property type="term" value="F:antiporter activity"/>
    <property type="evidence" value="ECO:0007669"/>
    <property type="project" value="UniProtKB-KW"/>
</dbReference>
<dbReference type="GO" id="GO:0006816">
    <property type="term" value="P:calcium ion transport"/>
    <property type="evidence" value="ECO:0007669"/>
    <property type="project" value="UniProtKB-KW"/>
</dbReference>
<dbReference type="InterPro" id="IPR004837">
    <property type="entry name" value="NaCa_Exmemb"/>
</dbReference>
<evidence type="ECO:0000256" key="4">
    <source>
        <dbReference type="ARBA" id="ARBA00022568"/>
    </source>
</evidence>
<dbReference type="InParanoid" id="A7SWG6"/>
<evidence type="ECO:0000256" key="2">
    <source>
        <dbReference type="ARBA" id="ARBA00022448"/>
    </source>
</evidence>
<dbReference type="eggNOG" id="KOG2399">
    <property type="taxonomic scope" value="Eukaryota"/>
</dbReference>
<keyword evidence="5 8" id="KW-0812">Transmembrane</keyword>
<evidence type="ECO:0000256" key="1">
    <source>
        <dbReference type="ARBA" id="ARBA00004141"/>
    </source>
</evidence>
<feature type="non-terminal residue" evidence="10">
    <location>
        <position position="1"/>
    </location>
</feature>
<reference evidence="10 11" key="1">
    <citation type="journal article" date="2007" name="Science">
        <title>Sea anemone genome reveals ancestral eumetazoan gene repertoire and genomic organization.</title>
        <authorList>
            <person name="Putnam N.H."/>
            <person name="Srivastava M."/>
            <person name="Hellsten U."/>
            <person name="Dirks B."/>
            <person name="Chapman J."/>
            <person name="Salamov A."/>
            <person name="Terry A."/>
            <person name="Shapiro H."/>
            <person name="Lindquist E."/>
            <person name="Kapitonov V.V."/>
            <person name="Jurka J."/>
            <person name="Genikhovich G."/>
            <person name="Grigoriev I.V."/>
            <person name="Lucas S.M."/>
            <person name="Steele R.E."/>
            <person name="Finnerty J.R."/>
            <person name="Technau U."/>
            <person name="Martindale M.Q."/>
            <person name="Rokhsar D.S."/>
        </authorList>
    </citation>
    <scope>NUCLEOTIDE SEQUENCE [LARGE SCALE GENOMIC DNA]</scope>
    <source>
        <strain evidence="11">CH2 X CH6</strain>
    </source>
</reference>
<feature type="domain" description="Sodium/calcium exchanger membrane region" evidence="9">
    <location>
        <begin position="40"/>
        <end position="179"/>
    </location>
</feature>
<feature type="transmembrane region" description="Helical" evidence="8">
    <location>
        <begin position="108"/>
        <end position="129"/>
    </location>
</feature>
<dbReference type="GO" id="GO:0008324">
    <property type="term" value="F:monoatomic cation transmembrane transporter activity"/>
    <property type="evidence" value="ECO:0000318"/>
    <property type="project" value="GO_Central"/>
</dbReference>
<sequence>CAFVQANSDCDLSDGFIQYIHFIYCKLPKAIPLALVILFVLMLFLFIVLGITADDYFCPSLTVISKTLRLSQNVAGVTFLAYGNGAPDIFSAIAAVSAHSKNPNAAQLGAGIFVTTVVVGSVTLCTGGFHLNNRPFTRDVLFYLGAVSWMFITMYRQRITMLEAIGFIIFYFAYVVVVIVGRYVNQRWKRRQEEVDTKFIKLMTIKVSVVYFSLNTHRACNRSANLPPMQKLVRGVLPFTSADFELSGIFNKVFLILKAPAAVVLNVTIPVIDYDEPYQNWNKWLNVLHLITGPMFCVLATRAAKVSLGRLYKPPRCHWVVLYKPPRCHWVGFTSRQGFCSQIHKNCFLQMFGYLAFIVSVVWIYVTANEIVNILQSFGIVLGLSNAILGLTFLAWGNSIGDLVADTTMARQGFPNMATGACFGGPMLSILLF</sequence>
<dbReference type="Proteomes" id="UP000001593">
    <property type="component" value="Unassembled WGS sequence"/>
</dbReference>
<keyword evidence="2" id="KW-0813">Transport</keyword>
<dbReference type="InterPro" id="IPR044880">
    <property type="entry name" value="NCX_ion-bd_dom_sf"/>
</dbReference>
<feature type="transmembrane region" description="Helical" evidence="8">
    <location>
        <begin position="374"/>
        <end position="396"/>
    </location>
</feature>
<evidence type="ECO:0000256" key="3">
    <source>
        <dbReference type="ARBA" id="ARBA00022449"/>
    </source>
</evidence>
<accession>A7SWG6</accession>
<comment type="subcellular location">
    <subcellularLocation>
        <location evidence="1">Membrane</location>
        <topology evidence="1">Multi-pass membrane protein</topology>
    </subcellularLocation>
</comment>
<feature type="transmembrane region" description="Helical" evidence="8">
    <location>
        <begin position="74"/>
        <end position="96"/>
    </location>
</feature>
<feature type="domain" description="Sodium/calcium exchanger membrane region" evidence="9">
    <location>
        <begin position="353"/>
        <end position="432"/>
    </location>
</feature>
<dbReference type="Pfam" id="PF01699">
    <property type="entry name" value="Na_Ca_ex"/>
    <property type="match status" value="2"/>
</dbReference>
<keyword evidence="3" id="KW-0050">Antiport</keyword>
<dbReference type="AlphaFoldDB" id="A7SWG6"/>
<dbReference type="GO" id="GO:0006874">
    <property type="term" value="P:intracellular calcium ion homeostasis"/>
    <property type="evidence" value="ECO:0000318"/>
    <property type="project" value="GO_Central"/>
</dbReference>
<dbReference type="EMBL" id="DS469859">
    <property type="protein sequence ID" value="EDO31950.1"/>
    <property type="molecule type" value="Genomic_DNA"/>
</dbReference>
<keyword evidence="11" id="KW-1185">Reference proteome</keyword>
<keyword evidence="6 8" id="KW-1133">Transmembrane helix</keyword>